<organism evidence="2 3">
    <name type="scientific">Enterococcus termitis</name>
    <dbReference type="NCBI Taxonomy" id="332950"/>
    <lineage>
        <taxon>Bacteria</taxon>
        <taxon>Bacillati</taxon>
        <taxon>Bacillota</taxon>
        <taxon>Bacilli</taxon>
        <taxon>Lactobacillales</taxon>
        <taxon>Enterococcaceae</taxon>
        <taxon>Enterococcus</taxon>
    </lineage>
</organism>
<feature type="transmembrane region" description="Helical" evidence="1">
    <location>
        <begin position="27"/>
        <end position="45"/>
    </location>
</feature>
<keyword evidence="1" id="KW-1133">Transmembrane helix</keyword>
<feature type="transmembrane region" description="Helical" evidence="1">
    <location>
        <begin position="164"/>
        <end position="183"/>
    </location>
</feature>
<gene>
    <name evidence="2" type="ORF">BCR25_19325</name>
</gene>
<dbReference type="AlphaFoldDB" id="A0A1E5GJL8"/>
<dbReference type="OrthoDB" id="2194635at2"/>
<dbReference type="PATRIC" id="fig|332950.4.peg.2981"/>
<evidence type="ECO:0000313" key="2">
    <source>
        <dbReference type="EMBL" id="OEG12821.1"/>
    </source>
</evidence>
<feature type="transmembrane region" description="Helical" evidence="1">
    <location>
        <begin position="51"/>
        <end position="71"/>
    </location>
</feature>
<keyword evidence="1" id="KW-0812">Transmembrane</keyword>
<name>A0A1E5GJL8_9ENTE</name>
<keyword evidence="1" id="KW-0472">Membrane</keyword>
<dbReference type="RefSeq" id="WP_069663877.1">
    <property type="nucleotide sequence ID" value="NZ_JBHUJJ010000001.1"/>
</dbReference>
<evidence type="ECO:0000256" key="1">
    <source>
        <dbReference type="SAM" id="Phobius"/>
    </source>
</evidence>
<keyword evidence="3" id="KW-1185">Reference proteome</keyword>
<evidence type="ECO:0000313" key="3">
    <source>
        <dbReference type="Proteomes" id="UP000095094"/>
    </source>
</evidence>
<dbReference type="Proteomes" id="UP000095094">
    <property type="component" value="Unassembled WGS sequence"/>
</dbReference>
<comment type="caution">
    <text evidence="2">The sequence shown here is derived from an EMBL/GenBank/DDBJ whole genome shotgun (WGS) entry which is preliminary data.</text>
</comment>
<feature type="transmembrane region" description="Helical" evidence="1">
    <location>
        <begin position="78"/>
        <end position="99"/>
    </location>
</feature>
<dbReference type="EMBL" id="MIJY01000024">
    <property type="protein sequence ID" value="OEG12821.1"/>
    <property type="molecule type" value="Genomic_DNA"/>
</dbReference>
<feature type="transmembrane region" description="Helical" evidence="1">
    <location>
        <begin position="135"/>
        <end position="152"/>
    </location>
</feature>
<accession>A0A1E5GJL8</accession>
<sequence>MKNFFEESDFLKSTIQKNVTIQRKPQVNTIWHWVLLILFGLLAYGTMTQQFLLIAVFVVIAAVVKGPLMILWGTIYSILVAFFPPLGIVLSILFFLLNLGTVAKSWRISLTSAYFYFVPLLGSTSRAILKNEPDYVVMIFVIVSILGLHFLLNWLYKNNSLSRTLAWSIVSAPYALLVLLLPTRFRRIKTARKTIKR</sequence>
<feature type="transmembrane region" description="Helical" evidence="1">
    <location>
        <begin position="105"/>
        <end position="123"/>
    </location>
</feature>
<proteinExistence type="predicted"/>
<protein>
    <submittedName>
        <fullName evidence="2">Uncharacterized protein</fullName>
    </submittedName>
</protein>
<reference evidence="3" key="1">
    <citation type="submission" date="2016-09" db="EMBL/GenBank/DDBJ databases">
        <authorList>
            <person name="Gulvik C.A."/>
        </authorList>
    </citation>
    <scope>NUCLEOTIDE SEQUENCE [LARGE SCALE GENOMIC DNA]</scope>
    <source>
        <strain evidence="3">LMG 8895</strain>
    </source>
</reference>